<dbReference type="PANTHER" id="PTHR32004:SF1">
    <property type="entry name" value="TRNA LIGASE"/>
    <property type="match status" value="1"/>
</dbReference>
<dbReference type="InterPro" id="IPR004843">
    <property type="entry name" value="Calcineurin-like_PHP"/>
</dbReference>
<evidence type="ECO:0000313" key="5">
    <source>
        <dbReference type="Proteomes" id="UP000442535"/>
    </source>
</evidence>
<feature type="compositionally biased region" description="Polar residues" evidence="1">
    <location>
        <begin position="447"/>
        <end position="457"/>
    </location>
</feature>
<protein>
    <submittedName>
        <fullName evidence="4">AAA family ATPase</fullName>
    </submittedName>
</protein>
<dbReference type="RefSeq" id="WP_154545422.1">
    <property type="nucleotide sequence ID" value="NZ_VUMY01000013.1"/>
</dbReference>
<feature type="domain" description="T4 RNA ligase 1-like N-terminal" evidence="3">
    <location>
        <begin position="535"/>
        <end position="733"/>
    </location>
</feature>
<dbReference type="GO" id="GO:0016787">
    <property type="term" value="F:hydrolase activity"/>
    <property type="evidence" value="ECO:0007669"/>
    <property type="project" value="InterPro"/>
</dbReference>
<feature type="region of interest" description="Disordered" evidence="1">
    <location>
        <begin position="444"/>
        <end position="477"/>
    </location>
</feature>
<sequence length="805" mass="88955">MRKLFILHGVPGSGKTHLVQTLGMERHALGLDMVREIFSGEHSTTDGFTSMMLRGHKRVAAVAYEALEARLDLGDLLFWDATTLSEKDIPRLVGMSRDYGYTPYVVNLQAGLDWETIRLRNLERGNDRLEESALRKMFDRGGEPLSRVVPAGVEVIEGFDEATRRIPEILAVEDAPVDLDKYEKIVVFGDIQSCSDALGQAVAEHGGENGLDNAANAWIFVGDLFDRGPDAAGVFEMLKKPRENVFLVEGNHDTNLRRVVNRTASGKSYRDTRTSLESILAAGHGTAEVKELLGRMRMGFAFTYRGENYVVTHGGVDFSRVAPAPAGGFPMRLSDHSTWELVFGTSGRPETYSGNCDYGMDTSAFASSELIQFHGHRNNVNTASPRPATVNGRVYNLEARVEHGGVLRVVVLSGAGVECFEYRDNQVVAWQALRAESVVFSEEVSDGSGSASATPISGETPRPENKTTAGETPADSANIAELIRSGDPKDPKVILAKLRVSPYIRESVVRGDIHAFNFTREAFAKGMWDESTVAARGLFVRGQDVVARGYEKFFEINDFSGHGFTRAEVEGELFEYPCRLATKENGFLGLVAAVDGELTVFSKSGITDYSEAAAAMLREALGSVEREVALTERLEASNVTLACEMIMLNDPHVIYHDKAEVVVLDAIKNDWQFAVDDAVADAVAGEFGLRRASVRMLETPEEFDIRALAAEAGEGFVLRDQAGRMVKIKTQFYRNIKRVRSEFNRVVAGRSRHLPEAYAEVEDVLREADVWGNWEEYLVITPGGRETLDLPRLIHDFHLESYFQE</sequence>
<dbReference type="Gene3D" id="3.40.50.300">
    <property type="entry name" value="P-loop containing nucleotide triphosphate hydrolases"/>
    <property type="match status" value="1"/>
</dbReference>
<dbReference type="Pfam" id="PF09511">
    <property type="entry name" value="RNA_lig_T4_1"/>
    <property type="match status" value="1"/>
</dbReference>
<evidence type="ECO:0000256" key="1">
    <source>
        <dbReference type="SAM" id="MobiDB-lite"/>
    </source>
</evidence>
<evidence type="ECO:0000259" key="3">
    <source>
        <dbReference type="Pfam" id="PF09511"/>
    </source>
</evidence>
<dbReference type="EMBL" id="VUMY01000013">
    <property type="protein sequence ID" value="MST50101.1"/>
    <property type="molecule type" value="Genomic_DNA"/>
</dbReference>
<proteinExistence type="predicted"/>
<dbReference type="Gene3D" id="3.60.21.10">
    <property type="match status" value="1"/>
</dbReference>
<reference evidence="4 5" key="1">
    <citation type="submission" date="2019-08" db="EMBL/GenBank/DDBJ databases">
        <title>In-depth cultivation of the pig gut microbiome towards novel bacterial diversity and tailored functional studies.</title>
        <authorList>
            <person name="Wylensek D."/>
            <person name="Hitch T.C.A."/>
            <person name="Clavel T."/>
        </authorList>
    </citation>
    <scope>NUCLEOTIDE SEQUENCE [LARGE SCALE GENOMIC DNA]</scope>
    <source>
        <strain evidence="4 5">RF-GAM-744-WT-7</strain>
    </source>
</reference>
<dbReference type="InterPro" id="IPR019039">
    <property type="entry name" value="T4-Rnl1-like_N"/>
</dbReference>
<organism evidence="4 5">
    <name type="scientific">Mobiluncus porci</name>
    <dbReference type="NCBI Taxonomy" id="2652278"/>
    <lineage>
        <taxon>Bacteria</taxon>
        <taxon>Bacillati</taxon>
        <taxon>Actinomycetota</taxon>
        <taxon>Actinomycetes</taxon>
        <taxon>Actinomycetales</taxon>
        <taxon>Actinomycetaceae</taxon>
        <taxon>Mobiluncus</taxon>
    </lineage>
</organism>
<dbReference type="Pfam" id="PF00149">
    <property type="entry name" value="Metallophos"/>
    <property type="match status" value="1"/>
</dbReference>
<dbReference type="GO" id="GO:0006388">
    <property type="term" value="P:tRNA splicing, via endonucleolytic cleavage and ligation"/>
    <property type="evidence" value="ECO:0007669"/>
    <property type="project" value="TreeGrafter"/>
</dbReference>
<dbReference type="PANTHER" id="PTHR32004">
    <property type="entry name" value="TRNA LIGASE"/>
    <property type="match status" value="1"/>
</dbReference>
<dbReference type="InterPro" id="IPR029052">
    <property type="entry name" value="Metallo-depent_PP-like"/>
</dbReference>
<dbReference type="Pfam" id="PF13671">
    <property type="entry name" value="AAA_33"/>
    <property type="match status" value="1"/>
</dbReference>
<keyword evidence="5" id="KW-1185">Reference proteome</keyword>
<accession>A0A7K0K3P6</accession>
<gene>
    <name evidence="4" type="ORF">FYJ63_07620</name>
</gene>
<dbReference type="SUPFAM" id="SSF52540">
    <property type="entry name" value="P-loop containing nucleoside triphosphate hydrolases"/>
    <property type="match status" value="1"/>
</dbReference>
<evidence type="ECO:0000259" key="2">
    <source>
        <dbReference type="Pfam" id="PF00149"/>
    </source>
</evidence>
<feature type="domain" description="Calcineurin-like phosphoesterase" evidence="2">
    <location>
        <begin position="184"/>
        <end position="349"/>
    </location>
</feature>
<dbReference type="AlphaFoldDB" id="A0A7K0K3P6"/>
<evidence type="ECO:0000313" key="4">
    <source>
        <dbReference type="EMBL" id="MST50101.1"/>
    </source>
</evidence>
<dbReference type="InterPro" id="IPR027417">
    <property type="entry name" value="P-loop_NTPase"/>
</dbReference>
<dbReference type="GO" id="GO:0003972">
    <property type="term" value="F:RNA ligase (ATP) activity"/>
    <property type="evidence" value="ECO:0007669"/>
    <property type="project" value="TreeGrafter"/>
</dbReference>
<dbReference type="SUPFAM" id="SSF56300">
    <property type="entry name" value="Metallo-dependent phosphatases"/>
    <property type="match status" value="1"/>
</dbReference>
<name>A0A7K0K3P6_9ACTO</name>
<dbReference type="Proteomes" id="UP000442535">
    <property type="component" value="Unassembled WGS sequence"/>
</dbReference>
<comment type="caution">
    <text evidence="4">The sequence shown here is derived from an EMBL/GenBank/DDBJ whole genome shotgun (WGS) entry which is preliminary data.</text>
</comment>